<keyword evidence="5 8" id="KW-1133">Transmembrane helix</keyword>
<reference evidence="10 11" key="2">
    <citation type="submission" date="2020-08" db="EMBL/GenBank/DDBJ databases">
        <title>The Agave Microbiome: Exploring the role of microbial communities in plant adaptations to desert environments.</title>
        <authorList>
            <person name="Partida-Martinez L.P."/>
        </authorList>
    </citation>
    <scope>NUCLEOTIDE SEQUENCE [LARGE SCALE GENOMIC DNA]</scope>
    <source>
        <strain evidence="10 11">AT2.17</strain>
    </source>
</reference>
<gene>
    <name evidence="10" type="ORF">F4692_001048</name>
</gene>
<evidence type="ECO:0000313" key="11">
    <source>
        <dbReference type="Proteomes" id="UP000549911"/>
    </source>
</evidence>
<name>A0A7Y9H0X3_9ACTN</name>
<comment type="subcellular location">
    <subcellularLocation>
        <location evidence="1">Cell membrane</location>
        <topology evidence="1">Multi-pass membrane protein</topology>
    </subcellularLocation>
</comment>
<dbReference type="PROSITE" id="PS50850">
    <property type="entry name" value="MFS"/>
    <property type="match status" value="1"/>
</dbReference>
<dbReference type="RefSeq" id="WP_179618539.1">
    <property type="nucleotide sequence ID" value="NZ_JACCBW010000001.1"/>
</dbReference>
<comment type="caution">
    <text evidence="10">The sequence shown here is derived from an EMBL/GenBank/DDBJ whole genome shotgun (WGS) entry which is preliminary data.</text>
</comment>
<dbReference type="GO" id="GO:0005886">
    <property type="term" value="C:plasma membrane"/>
    <property type="evidence" value="ECO:0007669"/>
    <property type="project" value="UniProtKB-SubCell"/>
</dbReference>
<evidence type="ECO:0000256" key="5">
    <source>
        <dbReference type="ARBA" id="ARBA00022989"/>
    </source>
</evidence>
<keyword evidence="6 8" id="KW-0472">Membrane</keyword>
<dbReference type="PRINTS" id="PR01036">
    <property type="entry name" value="TCRTETB"/>
</dbReference>
<dbReference type="Gene3D" id="1.20.1250.20">
    <property type="entry name" value="MFS general substrate transporter like domains"/>
    <property type="match status" value="1"/>
</dbReference>
<feature type="transmembrane region" description="Helical" evidence="8">
    <location>
        <begin position="425"/>
        <end position="447"/>
    </location>
</feature>
<dbReference type="Gene3D" id="1.20.1720.10">
    <property type="entry name" value="Multidrug resistance protein D"/>
    <property type="match status" value="1"/>
</dbReference>
<feature type="transmembrane region" description="Helical" evidence="8">
    <location>
        <begin position="100"/>
        <end position="117"/>
    </location>
</feature>
<feature type="transmembrane region" description="Helical" evidence="8">
    <location>
        <begin position="31"/>
        <end position="56"/>
    </location>
</feature>
<proteinExistence type="predicted"/>
<feature type="transmembrane region" description="Helical" evidence="8">
    <location>
        <begin position="380"/>
        <end position="404"/>
    </location>
</feature>
<dbReference type="PANTHER" id="PTHR42718">
    <property type="entry name" value="MAJOR FACILITATOR SUPERFAMILY MULTIDRUG TRANSPORTER MFSC"/>
    <property type="match status" value="1"/>
</dbReference>
<evidence type="ECO:0000259" key="9">
    <source>
        <dbReference type="PROSITE" id="PS50850"/>
    </source>
</evidence>
<dbReference type="AlphaFoldDB" id="A0A7Y9H0X3"/>
<evidence type="ECO:0000256" key="8">
    <source>
        <dbReference type="SAM" id="Phobius"/>
    </source>
</evidence>
<evidence type="ECO:0000256" key="6">
    <source>
        <dbReference type="ARBA" id="ARBA00023136"/>
    </source>
</evidence>
<dbReference type="CDD" id="cd17321">
    <property type="entry name" value="MFS_MMR_MDR_like"/>
    <property type="match status" value="1"/>
</dbReference>
<feature type="transmembrane region" description="Helical" evidence="8">
    <location>
        <begin position="129"/>
        <end position="147"/>
    </location>
</feature>
<dbReference type="EMBL" id="JACCBW010000001">
    <property type="protein sequence ID" value="NYE35944.1"/>
    <property type="molecule type" value="Genomic_DNA"/>
</dbReference>
<feature type="transmembrane region" description="Helical" evidence="8">
    <location>
        <begin position="453"/>
        <end position="473"/>
    </location>
</feature>
<dbReference type="InterPro" id="IPR011701">
    <property type="entry name" value="MFS"/>
</dbReference>
<feature type="transmembrane region" description="Helical" evidence="8">
    <location>
        <begin position="247"/>
        <end position="267"/>
    </location>
</feature>
<feature type="region of interest" description="Disordered" evidence="7">
    <location>
        <begin position="1"/>
        <end position="20"/>
    </location>
</feature>
<evidence type="ECO:0000256" key="1">
    <source>
        <dbReference type="ARBA" id="ARBA00004651"/>
    </source>
</evidence>
<organism evidence="10 11">
    <name type="scientific">Nocardioides cavernae</name>
    <dbReference type="NCBI Taxonomy" id="1921566"/>
    <lineage>
        <taxon>Bacteria</taxon>
        <taxon>Bacillati</taxon>
        <taxon>Actinomycetota</taxon>
        <taxon>Actinomycetes</taxon>
        <taxon>Propionibacteriales</taxon>
        <taxon>Nocardioidaceae</taxon>
        <taxon>Nocardioides</taxon>
    </lineage>
</organism>
<keyword evidence="3" id="KW-1003">Cell membrane</keyword>
<feature type="transmembrane region" description="Helical" evidence="8">
    <location>
        <begin position="159"/>
        <end position="181"/>
    </location>
</feature>
<dbReference type="GO" id="GO:0022857">
    <property type="term" value="F:transmembrane transporter activity"/>
    <property type="evidence" value="ECO:0007669"/>
    <property type="project" value="InterPro"/>
</dbReference>
<dbReference type="Proteomes" id="UP000549911">
    <property type="component" value="Unassembled WGS sequence"/>
</dbReference>
<feature type="transmembrane region" description="Helical" evidence="8">
    <location>
        <begin position="221"/>
        <end position="241"/>
    </location>
</feature>
<feature type="transmembrane region" description="Helical" evidence="8">
    <location>
        <begin position="348"/>
        <end position="368"/>
    </location>
</feature>
<protein>
    <submittedName>
        <fullName evidence="10">EmrB/QacA subfamily drug resistance transporter</fullName>
    </submittedName>
</protein>
<keyword evidence="4 8" id="KW-0812">Transmembrane</keyword>
<feature type="transmembrane region" description="Helical" evidence="8">
    <location>
        <begin position="288"/>
        <end position="309"/>
    </location>
</feature>
<evidence type="ECO:0000256" key="4">
    <source>
        <dbReference type="ARBA" id="ARBA00022692"/>
    </source>
</evidence>
<accession>A0A7Y9H0X3</accession>
<keyword evidence="11" id="KW-1185">Reference proteome</keyword>
<sequence length="496" mass="50027">MSPTTALPPQGFRRGPADELPTELPPQAGRAAAGIAIVLVAQLMIVLDATVVNVALPRIDADLGFGPASLSWVLNAYTLAFGGLLLLGGRLGDVLGRRRTFVVGLAVFTLASALGGLAQTPGQLVATRALQGVGAALAAPSVLALLTTSAPDAAARNRALALFGAVSSGGASIGLLLGGLLTDIGSWRWTLFINVPLGIVVLLLVGRFVDETARRPGRFDLVGAASATVGAVSVVWALIGAPEHGWGSLRTIGGFALGAALLLLLARTETRHPHPMVQPHLVRSRPRVGALVAMALVVGANLSMFFLVVQYAQVVLGFGPLMSGVAFLPFSLGVFAMSRLTPSLIARIGPRAMVMAGTAALTVGYAWLSTAGTDGTYLGTVFGPMLVAGLSTGLVFMPITVTVLTGVEPEHAGSASGLLQTTQQLGSAVGVAVIVSVYAAGAVPGQLVPGLQAAFLTSAGFAALALLAAAVLLRSPAPAAVEVPDAPQVAAVADAA</sequence>
<feature type="transmembrane region" description="Helical" evidence="8">
    <location>
        <begin position="68"/>
        <end position="88"/>
    </location>
</feature>
<keyword evidence="2" id="KW-0813">Transport</keyword>
<reference evidence="10 11" key="1">
    <citation type="submission" date="2020-07" db="EMBL/GenBank/DDBJ databases">
        <authorList>
            <person name="Partida-Martinez L."/>
            <person name="Huntemann M."/>
            <person name="Clum A."/>
            <person name="Wang J."/>
            <person name="Palaniappan K."/>
            <person name="Ritter S."/>
            <person name="Chen I.-M."/>
            <person name="Stamatis D."/>
            <person name="Reddy T."/>
            <person name="O'Malley R."/>
            <person name="Daum C."/>
            <person name="Shapiro N."/>
            <person name="Ivanova N."/>
            <person name="Kyrpides N."/>
            <person name="Woyke T."/>
        </authorList>
    </citation>
    <scope>NUCLEOTIDE SEQUENCE [LARGE SCALE GENOMIC DNA]</scope>
    <source>
        <strain evidence="10 11">AT2.17</strain>
    </source>
</reference>
<feature type="transmembrane region" description="Helical" evidence="8">
    <location>
        <begin position="187"/>
        <end position="209"/>
    </location>
</feature>
<evidence type="ECO:0000256" key="2">
    <source>
        <dbReference type="ARBA" id="ARBA00022448"/>
    </source>
</evidence>
<evidence type="ECO:0000256" key="7">
    <source>
        <dbReference type="SAM" id="MobiDB-lite"/>
    </source>
</evidence>
<dbReference type="InterPro" id="IPR020846">
    <property type="entry name" value="MFS_dom"/>
</dbReference>
<dbReference type="SUPFAM" id="SSF103473">
    <property type="entry name" value="MFS general substrate transporter"/>
    <property type="match status" value="1"/>
</dbReference>
<evidence type="ECO:0000256" key="3">
    <source>
        <dbReference type="ARBA" id="ARBA00022475"/>
    </source>
</evidence>
<dbReference type="PANTHER" id="PTHR42718:SF46">
    <property type="entry name" value="BLR6921 PROTEIN"/>
    <property type="match status" value="1"/>
</dbReference>
<evidence type="ECO:0000313" key="10">
    <source>
        <dbReference type="EMBL" id="NYE35944.1"/>
    </source>
</evidence>
<dbReference type="Pfam" id="PF07690">
    <property type="entry name" value="MFS_1"/>
    <property type="match status" value="1"/>
</dbReference>
<feature type="domain" description="Major facilitator superfamily (MFS) profile" evidence="9">
    <location>
        <begin position="34"/>
        <end position="477"/>
    </location>
</feature>
<feature type="transmembrane region" description="Helical" evidence="8">
    <location>
        <begin position="315"/>
        <end position="336"/>
    </location>
</feature>
<dbReference type="InterPro" id="IPR036259">
    <property type="entry name" value="MFS_trans_sf"/>
</dbReference>